<organism evidence="1 2">
    <name type="scientific">Claviceps africana</name>
    <dbReference type="NCBI Taxonomy" id="83212"/>
    <lineage>
        <taxon>Eukaryota</taxon>
        <taxon>Fungi</taxon>
        <taxon>Dikarya</taxon>
        <taxon>Ascomycota</taxon>
        <taxon>Pezizomycotina</taxon>
        <taxon>Sordariomycetes</taxon>
        <taxon>Hypocreomycetidae</taxon>
        <taxon>Hypocreales</taxon>
        <taxon>Clavicipitaceae</taxon>
        <taxon>Claviceps</taxon>
    </lineage>
</organism>
<dbReference type="Gene3D" id="3.40.720.10">
    <property type="entry name" value="Alkaline Phosphatase, subunit A"/>
    <property type="match status" value="1"/>
</dbReference>
<dbReference type="PANTHER" id="PTHR10151:SF120">
    <property type="entry name" value="BIS(5'-ADENOSYL)-TRIPHOSPHATASE"/>
    <property type="match status" value="1"/>
</dbReference>
<evidence type="ECO:0000313" key="1">
    <source>
        <dbReference type="EMBL" id="KAG5912634.1"/>
    </source>
</evidence>
<reference evidence="1" key="1">
    <citation type="journal article" date="2020" name="bioRxiv">
        <title>Whole genome comparisons of ergot fungi reveals the divergence and evolution of species within the genus Claviceps are the result of varying mechanisms driving genome evolution and host range expansion.</title>
        <authorList>
            <person name="Wyka S.A."/>
            <person name="Mondo S.J."/>
            <person name="Liu M."/>
            <person name="Dettman J."/>
            <person name="Nalam V."/>
            <person name="Broders K.D."/>
        </authorList>
    </citation>
    <scope>NUCLEOTIDE SEQUENCE</scope>
    <source>
        <strain evidence="1">CCC 489</strain>
    </source>
</reference>
<dbReference type="Proteomes" id="UP000811619">
    <property type="component" value="Unassembled WGS sequence"/>
</dbReference>
<dbReference type="GO" id="GO:0009141">
    <property type="term" value="P:nucleoside triphosphate metabolic process"/>
    <property type="evidence" value="ECO:0007669"/>
    <property type="project" value="TreeGrafter"/>
</dbReference>
<dbReference type="Gene3D" id="3.30.1360.180">
    <property type="match status" value="1"/>
</dbReference>
<keyword evidence="2" id="KW-1185">Reference proteome</keyword>
<dbReference type="CDD" id="cd16018">
    <property type="entry name" value="Enpp"/>
    <property type="match status" value="1"/>
</dbReference>
<dbReference type="InterPro" id="IPR017850">
    <property type="entry name" value="Alkaline_phosphatase_core_sf"/>
</dbReference>
<dbReference type="PANTHER" id="PTHR10151">
    <property type="entry name" value="ECTONUCLEOTIDE PYROPHOSPHATASE/PHOSPHODIESTERASE"/>
    <property type="match status" value="1"/>
</dbReference>
<accession>A0A8K0IZB2</accession>
<feature type="non-terminal residue" evidence="1">
    <location>
        <position position="379"/>
    </location>
</feature>
<dbReference type="GO" id="GO:0047429">
    <property type="term" value="F:nucleoside triphosphate diphosphatase activity"/>
    <property type="evidence" value="ECO:0007669"/>
    <property type="project" value="TreeGrafter"/>
</dbReference>
<dbReference type="Pfam" id="PF01663">
    <property type="entry name" value="Phosphodiest"/>
    <property type="match status" value="1"/>
</dbReference>
<evidence type="ECO:0000313" key="2">
    <source>
        <dbReference type="Proteomes" id="UP000811619"/>
    </source>
</evidence>
<comment type="caution">
    <text evidence="1">The sequence shown here is derived from an EMBL/GenBank/DDBJ whole genome shotgun (WGS) entry which is preliminary data.</text>
</comment>
<proteinExistence type="predicted"/>
<dbReference type="FunFam" id="3.30.1360.180:FF:000003">
    <property type="entry name" value="Type I phosphodiesterase/nucleotide pyrophosphatase family protein"/>
    <property type="match status" value="1"/>
</dbReference>
<protein>
    <submittedName>
        <fullName evidence="1">Uncharacterized protein</fullName>
    </submittedName>
</protein>
<dbReference type="InterPro" id="IPR002591">
    <property type="entry name" value="Phosphodiest/P_Trfase"/>
</dbReference>
<dbReference type="OrthoDB" id="415411at2759"/>
<dbReference type="SUPFAM" id="SSF53649">
    <property type="entry name" value="Alkaline phosphatase-like"/>
    <property type="match status" value="1"/>
</dbReference>
<dbReference type="AlphaFoldDB" id="A0A8K0IZB2"/>
<sequence>MTPSFPSLTFPNHYTLATGLYPEAHGIVGNSFWDPDLQAEFYYTDPARSLDAKWWAAGEPFWVSAEKQGVRSAVHMWPGSEAPIQGIYASTVDKYKGDEALDSKVARILGFLDRPGPEAPAPAPAPADRTRPQLIAAYVPDVDADGHKFGPNSTEINATIRRVDAMLDKLFRGLQARNLTDIVNLVVVSDHGMATTDTSRLIQLEDLVDPAAIQHTDGWPLYGLRPRNPDHVPALHAQLRAKAAATPHFDVYLRDADMPARYHFSRNPRIAPLWIVPRTGWAIVRRDELDVEHARLSGQVYHPRGLHGYDDQDPLMRAIFIARGPAFGSRRNALLEPFQNINVYNILCDTLGITPHPNNGTLRLPLRPVGTHPPESEST</sequence>
<name>A0A8K0IZB2_9HYPO</name>
<gene>
    <name evidence="1" type="ORF">E4U42_002088</name>
</gene>
<dbReference type="GO" id="GO:0017111">
    <property type="term" value="F:ribonucleoside triphosphate phosphatase activity"/>
    <property type="evidence" value="ECO:0007669"/>
    <property type="project" value="TreeGrafter"/>
</dbReference>
<dbReference type="EMBL" id="SRPY01001702">
    <property type="protein sequence ID" value="KAG5912634.1"/>
    <property type="molecule type" value="Genomic_DNA"/>
</dbReference>